<keyword evidence="2" id="KW-1185">Reference proteome</keyword>
<dbReference type="AlphaFoldDB" id="A0A0F3GYK4"/>
<name>A0A0F3GYK4_9BACT</name>
<reference evidence="1 2" key="1">
    <citation type="submission" date="2015-02" db="EMBL/GenBank/DDBJ databases">
        <title>Single-cell genomics of uncultivated deep-branching MTB reveals a conserved set of magnetosome genes.</title>
        <authorList>
            <person name="Kolinko S."/>
            <person name="Richter M."/>
            <person name="Glockner F.O."/>
            <person name="Brachmann A."/>
            <person name="Schuler D."/>
        </authorList>
    </citation>
    <scope>NUCLEOTIDE SEQUENCE [LARGE SCALE GENOMIC DNA]</scope>
    <source>
        <strain evidence="1">TM-1</strain>
    </source>
</reference>
<dbReference type="Proteomes" id="UP000033423">
    <property type="component" value="Unassembled WGS sequence"/>
</dbReference>
<proteinExistence type="predicted"/>
<sequence length="60" mass="6476">MTTIMATVIPSKTNSSLVRVGLDTFTLPCVFICPPPLFVHRPKGHAFDALSQSHPPISLS</sequence>
<gene>
    <name evidence="1" type="ORF">MBAV_000848</name>
</gene>
<evidence type="ECO:0000313" key="2">
    <source>
        <dbReference type="Proteomes" id="UP000033423"/>
    </source>
</evidence>
<accession>A0A0F3GYK4</accession>
<protein>
    <submittedName>
        <fullName evidence="1">Uncharacterized protein</fullName>
    </submittedName>
</protein>
<evidence type="ECO:0000313" key="1">
    <source>
        <dbReference type="EMBL" id="KJU86960.1"/>
    </source>
</evidence>
<organism evidence="1 2">
    <name type="scientific">Candidatus Magnetobacterium bavaricum</name>
    <dbReference type="NCBI Taxonomy" id="29290"/>
    <lineage>
        <taxon>Bacteria</taxon>
        <taxon>Pseudomonadati</taxon>
        <taxon>Nitrospirota</taxon>
        <taxon>Thermodesulfovibrionia</taxon>
        <taxon>Thermodesulfovibrionales</taxon>
        <taxon>Candidatus Magnetobacteriaceae</taxon>
        <taxon>Candidatus Magnetobacterium</taxon>
    </lineage>
</organism>
<comment type="caution">
    <text evidence="1">The sequence shown here is derived from an EMBL/GenBank/DDBJ whole genome shotgun (WGS) entry which is preliminary data.</text>
</comment>
<dbReference type="EMBL" id="LACI01000383">
    <property type="protein sequence ID" value="KJU86960.1"/>
    <property type="molecule type" value="Genomic_DNA"/>
</dbReference>